<dbReference type="STRING" id="393595.ABO_0857"/>
<proteinExistence type="predicted"/>
<sequence length="198" mass="21556">MRHVMKRKATTLMATAISALILSGCGGEQAATPVSGIEPKVYTDSLFAVMNADRTNYTKLIIGRLGPAGADSIKPHEYWEDLENGAPLPAQMFRYGAESVSEMTSEFSYSLQSLWPINGQNEPKTGLEKEGLQYIVDNPGENFYGEEKLGDVTYYTAVYPDVAVAAPCVACHNNHKDSPKTDFELGDVMGGVVIRVPM</sequence>
<evidence type="ECO:0000313" key="4">
    <source>
        <dbReference type="Proteomes" id="UP000008871"/>
    </source>
</evidence>
<feature type="domain" description="Tll0287-like" evidence="2">
    <location>
        <begin position="45"/>
        <end position="197"/>
    </location>
</feature>
<keyword evidence="1" id="KW-0732">Signal</keyword>
<feature type="signal peptide" evidence="1">
    <location>
        <begin position="1"/>
        <end position="30"/>
    </location>
</feature>
<dbReference type="InterPro" id="IPR021796">
    <property type="entry name" value="Tll0287-like_dom"/>
</dbReference>
<dbReference type="Pfam" id="PF11845">
    <property type="entry name" value="Tll0287-like"/>
    <property type="match status" value="1"/>
</dbReference>
<dbReference type="EMBL" id="AM286690">
    <property type="protein sequence ID" value="CAL16305.1"/>
    <property type="molecule type" value="Genomic_DNA"/>
</dbReference>
<dbReference type="eggNOG" id="COG0840">
    <property type="taxonomic scope" value="Bacteria"/>
</dbReference>
<dbReference type="PROSITE" id="PS51257">
    <property type="entry name" value="PROKAR_LIPOPROTEIN"/>
    <property type="match status" value="1"/>
</dbReference>
<dbReference type="AlphaFoldDB" id="Q0VR93"/>
<evidence type="ECO:0000313" key="3">
    <source>
        <dbReference type="EMBL" id="CAL16305.1"/>
    </source>
</evidence>
<dbReference type="HOGENOM" id="CLU_118016_0_0_6"/>
<organism evidence="3 4">
    <name type="scientific">Alcanivorax borkumensis (strain ATCC 700651 / DSM 11573 / NCIMB 13689 / SK2)</name>
    <dbReference type="NCBI Taxonomy" id="393595"/>
    <lineage>
        <taxon>Bacteria</taxon>
        <taxon>Pseudomonadati</taxon>
        <taxon>Pseudomonadota</taxon>
        <taxon>Gammaproteobacteria</taxon>
        <taxon>Oceanospirillales</taxon>
        <taxon>Alcanivoracaceae</taxon>
        <taxon>Alcanivorax</taxon>
    </lineage>
</organism>
<reference evidence="3 4" key="1">
    <citation type="journal article" date="2006" name="Nat. Biotechnol.">
        <title>Genome sequence of the ubiquitous hydrocarbon-degrading marine bacterium Alcanivorax borkumensis.</title>
        <authorList>
            <person name="Schneiker S."/>
            <person name="Martins dos Santos V.A.P."/>
            <person name="Bartels D."/>
            <person name="Bekel T."/>
            <person name="Brecht M."/>
            <person name="Buhrmester J."/>
            <person name="Chernikova T.N."/>
            <person name="Denaro R."/>
            <person name="Ferrer M."/>
            <person name="Gertler C."/>
            <person name="Goesmann A."/>
            <person name="Golyshina O.V."/>
            <person name="Kaminski F."/>
            <person name="Khachane A.N."/>
            <person name="Lang S."/>
            <person name="Linke B."/>
            <person name="McHardy A.C."/>
            <person name="Meyer F."/>
            <person name="Nechitaylo T."/>
            <person name="Puehler A."/>
            <person name="Regenhardt D."/>
            <person name="Rupp O."/>
            <person name="Sabirova J.S."/>
            <person name="Selbitschka W."/>
            <person name="Yakimov M.M."/>
            <person name="Timmis K.N."/>
            <person name="Vorhoelter F.-J."/>
            <person name="Weidner S."/>
            <person name="Kaiser O."/>
            <person name="Golyshin P.N."/>
        </authorList>
    </citation>
    <scope>NUCLEOTIDE SEQUENCE [LARGE SCALE GENOMIC DNA]</scope>
    <source>
        <strain evidence="4">ATCC 700651 / DSM 11573 / NCIMB 13689 / SK2</strain>
    </source>
</reference>
<dbReference type="RefSeq" id="WP_011588141.1">
    <property type="nucleotide sequence ID" value="NC_008260.1"/>
</dbReference>
<accession>Q0VR93</accession>
<gene>
    <name evidence="3" type="ordered locus">ABO_0857</name>
</gene>
<dbReference type="Proteomes" id="UP000008871">
    <property type="component" value="Chromosome"/>
</dbReference>
<feature type="chain" id="PRO_5004178952" description="Tll0287-like domain-containing protein" evidence="1">
    <location>
        <begin position="31"/>
        <end position="198"/>
    </location>
</feature>
<dbReference type="KEGG" id="abo:ABO_0857"/>
<protein>
    <recommendedName>
        <fullName evidence="2">Tll0287-like domain-containing protein</fullName>
    </recommendedName>
</protein>
<keyword evidence="4" id="KW-1185">Reference proteome</keyword>
<evidence type="ECO:0000256" key="1">
    <source>
        <dbReference type="SAM" id="SignalP"/>
    </source>
</evidence>
<name>Q0VR93_ALCBS</name>
<evidence type="ECO:0000259" key="2">
    <source>
        <dbReference type="Pfam" id="PF11845"/>
    </source>
</evidence>